<dbReference type="PANTHER" id="PTHR33693">
    <property type="entry name" value="TYPE-5 URACIL-DNA GLYCOSYLASE"/>
    <property type="match status" value="1"/>
</dbReference>
<keyword evidence="9" id="KW-0408">Iron</keyword>
<dbReference type="CDD" id="cd10030">
    <property type="entry name" value="UDG-F4_TTUDGA_SPO1dp_like"/>
    <property type="match status" value="1"/>
</dbReference>
<evidence type="ECO:0000256" key="4">
    <source>
        <dbReference type="ARBA" id="ARBA00019403"/>
    </source>
</evidence>
<organism evidence="13">
    <name type="scientific">marine sediment metagenome</name>
    <dbReference type="NCBI Taxonomy" id="412755"/>
    <lineage>
        <taxon>unclassified sequences</taxon>
        <taxon>metagenomes</taxon>
        <taxon>ecological metagenomes</taxon>
    </lineage>
</organism>
<evidence type="ECO:0000256" key="7">
    <source>
        <dbReference type="ARBA" id="ARBA00022763"/>
    </source>
</evidence>
<dbReference type="Gene3D" id="3.40.470.10">
    <property type="entry name" value="Uracil-DNA glycosylase-like domain"/>
    <property type="match status" value="1"/>
</dbReference>
<dbReference type="PANTHER" id="PTHR33693:SF1">
    <property type="entry name" value="TYPE-4 URACIL-DNA GLYCOSYLASE"/>
    <property type="match status" value="1"/>
</dbReference>
<dbReference type="InterPro" id="IPR036895">
    <property type="entry name" value="Uracil-DNA_glycosylase-like_sf"/>
</dbReference>
<gene>
    <name evidence="13" type="ORF">LCGC14_2376660</name>
</gene>
<keyword evidence="7" id="KW-0227">DNA damage</keyword>
<dbReference type="GO" id="GO:0046872">
    <property type="term" value="F:metal ion binding"/>
    <property type="evidence" value="ECO:0007669"/>
    <property type="project" value="UniProtKB-KW"/>
</dbReference>
<dbReference type="AlphaFoldDB" id="A0A0F9EEL8"/>
<dbReference type="SMART" id="SM00986">
    <property type="entry name" value="UDG"/>
    <property type="match status" value="1"/>
</dbReference>
<keyword evidence="10" id="KW-0411">Iron-sulfur</keyword>
<evidence type="ECO:0000256" key="3">
    <source>
        <dbReference type="ARBA" id="ARBA00012030"/>
    </source>
</evidence>
<dbReference type="EC" id="3.2.2.27" evidence="3"/>
<evidence type="ECO:0000313" key="13">
    <source>
        <dbReference type="EMBL" id="KKL28286.1"/>
    </source>
</evidence>
<name>A0A0F9EEL8_9ZZZZ</name>
<dbReference type="GO" id="GO:0006281">
    <property type="term" value="P:DNA repair"/>
    <property type="evidence" value="ECO:0007669"/>
    <property type="project" value="UniProtKB-KW"/>
</dbReference>
<dbReference type="GO" id="GO:0004844">
    <property type="term" value="F:uracil DNA N-glycosylase activity"/>
    <property type="evidence" value="ECO:0007669"/>
    <property type="project" value="UniProtKB-EC"/>
</dbReference>
<keyword evidence="5" id="KW-0004">4Fe-4S</keyword>
<protein>
    <recommendedName>
        <fullName evidence="4">Type-4 uracil-DNA glycosylase</fullName>
        <ecNumber evidence="3">3.2.2.27</ecNumber>
    </recommendedName>
</protein>
<evidence type="ECO:0000256" key="6">
    <source>
        <dbReference type="ARBA" id="ARBA00022723"/>
    </source>
</evidence>
<accession>A0A0F9EEL8</accession>
<evidence type="ECO:0000256" key="8">
    <source>
        <dbReference type="ARBA" id="ARBA00022801"/>
    </source>
</evidence>
<evidence type="ECO:0000256" key="10">
    <source>
        <dbReference type="ARBA" id="ARBA00023014"/>
    </source>
</evidence>
<sequence>MYSLKLSKYVERVCPKCTLPCETIVWGYGNYKNRVVFIGEAPGAEEHKLGKPFVGRSGKLLTEMLNKSNIKRELVYITNIVKCRPEGNRTPTKEEKRICAFYLNREFNIVKPEIIITLGSTATSFFIGGRISDLVNKITKTKDNVYIYPMYHPSYVLRNGITKETYLNSFIRLKQVLCKIFKKLDLRFKLLIEIWGK</sequence>
<evidence type="ECO:0000256" key="2">
    <source>
        <dbReference type="ARBA" id="ARBA00006521"/>
    </source>
</evidence>
<dbReference type="GO" id="GO:0051539">
    <property type="term" value="F:4 iron, 4 sulfur cluster binding"/>
    <property type="evidence" value="ECO:0007669"/>
    <property type="project" value="UniProtKB-KW"/>
</dbReference>
<proteinExistence type="inferred from homology"/>
<dbReference type="Pfam" id="PF03167">
    <property type="entry name" value="UDG"/>
    <property type="match status" value="1"/>
</dbReference>
<dbReference type="InterPro" id="IPR005122">
    <property type="entry name" value="Uracil-DNA_glycosylase-like"/>
</dbReference>
<evidence type="ECO:0000259" key="12">
    <source>
        <dbReference type="SMART" id="SM00986"/>
    </source>
</evidence>
<dbReference type="EMBL" id="LAZR01035153">
    <property type="protein sequence ID" value="KKL28286.1"/>
    <property type="molecule type" value="Genomic_DNA"/>
</dbReference>
<reference evidence="13" key="1">
    <citation type="journal article" date="2015" name="Nature">
        <title>Complex archaea that bridge the gap between prokaryotes and eukaryotes.</title>
        <authorList>
            <person name="Spang A."/>
            <person name="Saw J.H."/>
            <person name="Jorgensen S.L."/>
            <person name="Zaremba-Niedzwiedzka K."/>
            <person name="Martijn J."/>
            <person name="Lind A.E."/>
            <person name="van Eijk R."/>
            <person name="Schleper C."/>
            <person name="Guy L."/>
            <person name="Ettema T.J."/>
        </authorList>
    </citation>
    <scope>NUCLEOTIDE SEQUENCE</scope>
</reference>
<keyword evidence="6" id="KW-0479">Metal-binding</keyword>
<comment type="similarity">
    <text evidence="2">Belongs to the uracil-DNA glycosylase (UDG) superfamily. Type 4 (UDGa) family.</text>
</comment>
<feature type="domain" description="Uracil-DNA glycosylase-like" evidence="12">
    <location>
        <begin position="26"/>
        <end position="171"/>
    </location>
</feature>
<dbReference type="NCBIfam" id="TIGR00758">
    <property type="entry name" value="UDG_fam4"/>
    <property type="match status" value="1"/>
</dbReference>
<dbReference type="InterPro" id="IPR005273">
    <property type="entry name" value="Ura-DNA_glyco_family4"/>
</dbReference>
<evidence type="ECO:0000256" key="5">
    <source>
        <dbReference type="ARBA" id="ARBA00022485"/>
    </source>
</evidence>
<evidence type="ECO:0000256" key="11">
    <source>
        <dbReference type="ARBA" id="ARBA00023204"/>
    </source>
</evidence>
<dbReference type="SUPFAM" id="SSF52141">
    <property type="entry name" value="Uracil-DNA glycosylase-like"/>
    <property type="match status" value="1"/>
</dbReference>
<comment type="catalytic activity">
    <reaction evidence="1">
        <text>Hydrolyzes single-stranded DNA or mismatched double-stranded DNA and polynucleotides, releasing free uracil.</text>
        <dbReference type="EC" id="3.2.2.27"/>
    </reaction>
</comment>
<dbReference type="SMART" id="SM00987">
    <property type="entry name" value="UreE_C"/>
    <property type="match status" value="1"/>
</dbReference>
<evidence type="ECO:0000256" key="1">
    <source>
        <dbReference type="ARBA" id="ARBA00001400"/>
    </source>
</evidence>
<evidence type="ECO:0000256" key="9">
    <source>
        <dbReference type="ARBA" id="ARBA00023004"/>
    </source>
</evidence>
<keyword evidence="11" id="KW-0234">DNA repair</keyword>
<keyword evidence="8" id="KW-0378">Hydrolase</keyword>
<comment type="caution">
    <text evidence="13">The sequence shown here is derived from an EMBL/GenBank/DDBJ whole genome shotgun (WGS) entry which is preliminary data.</text>
</comment>
<dbReference type="InterPro" id="IPR051536">
    <property type="entry name" value="UDG_Type-4/5"/>
</dbReference>